<organism evidence="2 3">
    <name type="scientific">Yersinia alsatica</name>
    <dbReference type="NCBI Taxonomy" id="2890317"/>
    <lineage>
        <taxon>Bacteria</taxon>
        <taxon>Pseudomonadati</taxon>
        <taxon>Pseudomonadota</taxon>
        <taxon>Gammaproteobacteria</taxon>
        <taxon>Enterobacterales</taxon>
        <taxon>Yersiniaceae</taxon>
        <taxon>Yersinia</taxon>
    </lineage>
</organism>
<dbReference type="RefSeq" id="WP_050151365.1">
    <property type="nucleotide sequence ID" value="NZ_CABHWX010000137.1"/>
</dbReference>
<feature type="transmembrane region" description="Helical" evidence="1">
    <location>
        <begin position="18"/>
        <end position="39"/>
    </location>
</feature>
<keyword evidence="1" id="KW-0472">Membrane</keyword>
<feature type="transmembrane region" description="Helical" evidence="1">
    <location>
        <begin position="59"/>
        <end position="76"/>
    </location>
</feature>
<dbReference type="EMBL" id="CP104006">
    <property type="protein sequence ID" value="UWM44407.1"/>
    <property type="molecule type" value="Genomic_DNA"/>
</dbReference>
<dbReference type="GeneID" id="75141789"/>
<evidence type="ECO:0008006" key="4">
    <source>
        <dbReference type="Google" id="ProtNLM"/>
    </source>
</evidence>
<sequence length="84" mass="9608">MFFSNNTFELFMKNPARYLGTSGIICGILFCIESIRSYFMETDLFGMPNYQAGNVNSLLYLFSIGVIVMLIGIYLYKKSTPHIK</sequence>
<protein>
    <recommendedName>
        <fullName evidence="4">Prolipoprotein diacylglyceryl transferase</fullName>
    </recommendedName>
</protein>
<gene>
    <name evidence="2" type="ORF">N0H69_17280</name>
</gene>
<evidence type="ECO:0000313" key="3">
    <source>
        <dbReference type="Proteomes" id="UP001057860"/>
    </source>
</evidence>
<reference evidence="2" key="1">
    <citation type="submission" date="2022-08" db="EMBL/GenBank/DDBJ databases">
        <authorList>
            <person name="Bogun A."/>
            <person name="Kislichkina A."/>
            <person name="Solomentsev V."/>
            <person name="Skryabin Y."/>
            <person name="Sizova A."/>
            <person name="Platonov M."/>
            <person name="Dentovskaya S."/>
        </authorList>
    </citation>
    <scope>NUCLEOTIDE SEQUENCE</scope>
    <source>
        <strain evidence="2">SCPM-O-B-7604</strain>
    </source>
</reference>
<accession>A0ABY5ULT2</accession>
<keyword evidence="3" id="KW-1185">Reference proteome</keyword>
<keyword evidence="1" id="KW-1133">Transmembrane helix</keyword>
<dbReference type="Proteomes" id="UP001057860">
    <property type="component" value="Chromosome"/>
</dbReference>
<proteinExistence type="predicted"/>
<evidence type="ECO:0000256" key="1">
    <source>
        <dbReference type="SAM" id="Phobius"/>
    </source>
</evidence>
<name>A0ABY5ULT2_9GAMM</name>
<evidence type="ECO:0000313" key="2">
    <source>
        <dbReference type="EMBL" id="UWM44407.1"/>
    </source>
</evidence>
<keyword evidence="1" id="KW-0812">Transmembrane</keyword>